<evidence type="ECO:0000256" key="2">
    <source>
        <dbReference type="ARBA" id="ARBA00022737"/>
    </source>
</evidence>
<dbReference type="PANTHER" id="PTHR19848:SF8">
    <property type="entry name" value="F-BOX AND WD REPEAT DOMAIN CONTAINING 7"/>
    <property type="match status" value="1"/>
</dbReference>
<evidence type="ECO:0000256" key="1">
    <source>
        <dbReference type="ARBA" id="ARBA00022574"/>
    </source>
</evidence>
<sequence length="794" mass="90186">MAMEKHYVLSETHNKSITALGYNLLRREILIGCEDGVIKCWEADTGKLITCHYDHKGWITDFLFWSDMKLMLSSAIDGFIMMWGSGGGCVDKIMLGQPVYCMAINPRRQQLICGVSKGILVFNLDIEKESGHYINTEVKFHATEHTDIVRCIVCHESRVYSAGYDHKLIIYDSSYTGDETMVPIVKNNNAHDAGISCLLLVKDNENNTWVVTGSFDKVVKIWSTDGKMVHKLEGFQSTISGICYVPRNKTIWAAGGTSYAYLYDPKSGDNVSDFIGTFQNHEENKYTLQMLKYFPELNQVVGSTSRRHLIVWKYNPSGCVTALKCRSSLESLAYTKKVPILIFSGDHDGIITKWERMQSNHYMYSKEHFLLSEARKAKKKKMESLKLEEEGDKKNKDVMKRPTSQYAHKKLSIPPVTQQEKNKLSAFNHPNTTIVSTLFIEELDYIVAACEDSTIYVWGFDEDAVKALKTMDPPDDDKQLITKYAILLGQESKLLHQIHITEEESVTNRVAGFVCKHSLSEHTSCVTAMAVIGRAHGFDGTYLLTTGWDRRICLWNLEKGTLHDRFRNPSLTSNMEHVELAADGIITDLTYCSLRNEFAYSSSDKMVYIRKFALEGVEMILLNTLQGHFGEVRCVKWNHLKEKWVTGSEDGTIRIWSGQGMNECEQILSAQGSVTALCIDGLNGAIVVGVQEFIRVFDPEQYRLVQTNRGHTDALRSIIHIPERNQYVSSSWDKTIRIWNAWKPPRKKHQTSKENKRGISLNITTESDNKKLNVEEDDEEVGEEVAEEAQQGCD</sequence>
<dbReference type="Proteomes" id="UP000014760">
    <property type="component" value="Unassembled WGS sequence"/>
</dbReference>
<reference evidence="5 7" key="2">
    <citation type="journal article" date="2013" name="Nature">
        <title>Insights into bilaterian evolution from three spiralian genomes.</title>
        <authorList>
            <person name="Simakov O."/>
            <person name="Marletaz F."/>
            <person name="Cho S.J."/>
            <person name="Edsinger-Gonzales E."/>
            <person name="Havlak P."/>
            <person name="Hellsten U."/>
            <person name="Kuo D.H."/>
            <person name="Larsson T."/>
            <person name="Lv J."/>
            <person name="Arendt D."/>
            <person name="Savage R."/>
            <person name="Osoegawa K."/>
            <person name="de Jong P."/>
            <person name="Grimwood J."/>
            <person name="Chapman J.A."/>
            <person name="Shapiro H."/>
            <person name="Aerts A."/>
            <person name="Otillar R.P."/>
            <person name="Terry A.Y."/>
            <person name="Boore J.L."/>
            <person name="Grigoriev I.V."/>
            <person name="Lindberg D.R."/>
            <person name="Seaver E.C."/>
            <person name="Weisblat D.A."/>
            <person name="Putnam N.H."/>
            <person name="Rokhsar D.S."/>
        </authorList>
    </citation>
    <scope>NUCLEOTIDE SEQUENCE</scope>
    <source>
        <strain evidence="5 7">I ESC-2004</strain>
    </source>
</reference>
<dbReference type="EnsemblMetazoa" id="CapteT187404">
    <property type="protein sequence ID" value="CapteP187404"/>
    <property type="gene ID" value="CapteG187404"/>
</dbReference>
<dbReference type="AlphaFoldDB" id="R7T7I8"/>
<feature type="region of interest" description="Disordered" evidence="4">
    <location>
        <begin position="746"/>
        <end position="794"/>
    </location>
</feature>
<name>R7T7I8_CAPTE</name>
<dbReference type="SMART" id="SM00320">
    <property type="entry name" value="WD40"/>
    <property type="match status" value="13"/>
</dbReference>
<feature type="repeat" description="WD" evidence="3">
    <location>
        <begin position="625"/>
        <end position="657"/>
    </location>
</feature>
<dbReference type="HOGENOM" id="CLU_021850_0_0_1"/>
<evidence type="ECO:0000313" key="7">
    <source>
        <dbReference type="Proteomes" id="UP000014760"/>
    </source>
</evidence>
<evidence type="ECO:0000313" key="6">
    <source>
        <dbReference type="EnsemblMetazoa" id="CapteP187404"/>
    </source>
</evidence>
<feature type="compositionally biased region" description="Acidic residues" evidence="4">
    <location>
        <begin position="775"/>
        <end position="787"/>
    </location>
</feature>
<dbReference type="EMBL" id="AMQN01014877">
    <property type="status" value="NOT_ANNOTATED_CDS"/>
    <property type="molecule type" value="Genomic_DNA"/>
</dbReference>
<organism evidence="5">
    <name type="scientific">Capitella teleta</name>
    <name type="common">Polychaete worm</name>
    <dbReference type="NCBI Taxonomy" id="283909"/>
    <lineage>
        <taxon>Eukaryota</taxon>
        <taxon>Metazoa</taxon>
        <taxon>Spiralia</taxon>
        <taxon>Lophotrochozoa</taxon>
        <taxon>Annelida</taxon>
        <taxon>Polychaeta</taxon>
        <taxon>Sedentaria</taxon>
        <taxon>Scolecida</taxon>
        <taxon>Capitellidae</taxon>
        <taxon>Capitella</taxon>
    </lineage>
</organism>
<dbReference type="SUPFAM" id="SSF50998">
    <property type="entry name" value="Quinoprotein alcohol dehydrogenase-like"/>
    <property type="match status" value="1"/>
</dbReference>
<dbReference type="OrthoDB" id="6262491at2759"/>
<proteinExistence type="predicted"/>
<reference evidence="7" key="1">
    <citation type="submission" date="2012-12" db="EMBL/GenBank/DDBJ databases">
        <authorList>
            <person name="Hellsten U."/>
            <person name="Grimwood J."/>
            <person name="Chapman J.A."/>
            <person name="Shapiro H."/>
            <person name="Aerts A."/>
            <person name="Otillar R.P."/>
            <person name="Terry A.Y."/>
            <person name="Boore J.L."/>
            <person name="Simakov O."/>
            <person name="Marletaz F."/>
            <person name="Cho S.-J."/>
            <person name="Edsinger-Gonzales E."/>
            <person name="Havlak P."/>
            <person name="Kuo D.-H."/>
            <person name="Larsson T."/>
            <person name="Lv J."/>
            <person name="Arendt D."/>
            <person name="Savage R."/>
            <person name="Osoegawa K."/>
            <person name="de Jong P."/>
            <person name="Lindberg D.R."/>
            <person name="Seaver E.C."/>
            <person name="Weisblat D.A."/>
            <person name="Putnam N.H."/>
            <person name="Grigoriev I.V."/>
            <person name="Rokhsar D.S."/>
        </authorList>
    </citation>
    <scope>NUCLEOTIDE SEQUENCE</scope>
    <source>
        <strain evidence="7">I ESC-2004</strain>
    </source>
</reference>
<feature type="repeat" description="WD" evidence="3">
    <location>
        <begin position="10"/>
        <end position="51"/>
    </location>
</feature>
<dbReference type="InterPro" id="IPR011047">
    <property type="entry name" value="Quinoprotein_ADH-like_sf"/>
</dbReference>
<keyword evidence="1 3" id="KW-0853">WD repeat</keyword>
<dbReference type="Gene3D" id="2.130.10.10">
    <property type="entry name" value="YVTN repeat-like/Quinoprotein amine dehydrogenase"/>
    <property type="match status" value="4"/>
</dbReference>
<dbReference type="InterPro" id="IPR036322">
    <property type="entry name" value="WD40_repeat_dom_sf"/>
</dbReference>
<dbReference type="InterPro" id="IPR001680">
    <property type="entry name" value="WD40_rpt"/>
</dbReference>
<dbReference type="EMBL" id="KB311390">
    <property type="protein sequence ID" value="ELT89388.1"/>
    <property type="molecule type" value="Genomic_DNA"/>
</dbReference>
<dbReference type="Pfam" id="PF00400">
    <property type="entry name" value="WD40"/>
    <property type="match status" value="5"/>
</dbReference>
<protein>
    <submittedName>
        <fullName evidence="5 6">Uncharacterized protein</fullName>
    </submittedName>
</protein>
<dbReference type="PANTHER" id="PTHR19848">
    <property type="entry name" value="WD40 REPEAT PROTEIN"/>
    <property type="match status" value="1"/>
</dbReference>
<dbReference type="STRING" id="283909.R7T7I8"/>
<feature type="repeat" description="WD" evidence="3">
    <location>
        <begin position="708"/>
        <end position="740"/>
    </location>
</feature>
<keyword evidence="7" id="KW-1185">Reference proteome</keyword>
<dbReference type="OMA" id="QSNVGHT"/>
<dbReference type="PROSITE" id="PS50294">
    <property type="entry name" value="WD_REPEATS_REGION"/>
    <property type="match status" value="2"/>
</dbReference>
<dbReference type="SUPFAM" id="SSF50978">
    <property type="entry name" value="WD40 repeat-like"/>
    <property type="match status" value="1"/>
</dbReference>
<reference evidence="6" key="3">
    <citation type="submission" date="2015-06" db="UniProtKB">
        <authorList>
            <consortium name="EnsemblMetazoa"/>
        </authorList>
    </citation>
    <scope>IDENTIFICATION</scope>
</reference>
<evidence type="ECO:0000256" key="4">
    <source>
        <dbReference type="SAM" id="MobiDB-lite"/>
    </source>
</evidence>
<gene>
    <name evidence="5" type="ORF">CAPTEDRAFT_187404</name>
</gene>
<evidence type="ECO:0000256" key="3">
    <source>
        <dbReference type="PROSITE-ProRule" id="PRU00221"/>
    </source>
</evidence>
<dbReference type="InterPro" id="IPR015943">
    <property type="entry name" value="WD40/YVTN_repeat-like_dom_sf"/>
</dbReference>
<dbReference type="PROSITE" id="PS50082">
    <property type="entry name" value="WD_REPEATS_2"/>
    <property type="match status" value="3"/>
</dbReference>
<keyword evidence="2" id="KW-0677">Repeat</keyword>
<evidence type="ECO:0000313" key="5">
    <source>
        <dbReference type="EMBL" id="ELT89388.1"/>
    </source>
</evidence>
<accession>R7T7I8</accession>